<feature type="transmembrane region" description="Helical" evidence="2">
    <location>
        <begin position="121"/>
        <end position="142"/>
    </location>
</feature>
<feature type="region of interest" description="Disordered" evidence="1">
    <location>
        <begin position="143"/>
        <end position="171"/>
    </location>
</feature>
<dbReference type="Proteomes" id="UP000637788">
    <property type="component" value="Unassembled WGS sequence"/>
</dbReference>
<evidence type="ECO:0000256" key="1">
    <source>
        <dbReference type="SAM" id="MobiDB-lite"/>
    </source>
</evidence>
<gene>
    <name evidence="3" type="ORF">GCM10010094_02550</name>
</gene>
<name>A0A917QDZ4_9ACTN</name>
<feature type="region of interest" description="Disordered" evidence="1">
    <location>
        <begin position="1"/>
        <end position="74"/>
    </location>
</feature>
<dbReference type="EMBL" id="BMPQ01000001">
    <property type="protein sequence ID" value="GGK46188.1"/>
    <property type="molecule type" value="Genomic_DNA"/>
</dbReference>
<keyword evidence="4" id="KW-1185">Reference proteome</keyword>
<comment type="caution">
    <text evidence="3">The sequence shown here is derived from an EMBL/GenBank/DDBJ whole genome shotgun (WGS) entry which is preliminary data.</text>
</comment>
<reference evidence="3" key="1">
    <citation type="journal article" date="2014" name="Int. J. Syst. Evol. Microbiol.">
        <title>Complete genome sequence of Corynebacterium casei LMG S-19264T (=DSM 44701T), isolated from a smear-ripened cheese.</title>
        <authorList>
            <consortium name="US DOE Joint Genome Institute (JGI-PGF)"/>
            <person name="Walter F."/>
            <person name="Albersmeier A."/>
            <person name="Kalinowski J."/>
            <person name="Ruckert C."/>
        </authorList>
    </citation>
    <scope>NUCLEOTIDE SEQUENCE</scope>
    <source>
        <strain evidence="3">JCM 3035</strain>
    </source>
</reference>
<sequence length="171" mass="17535">MRAGPGKRPVRGAGNCATSHEAPAAATQLSPTTPWRGPGGAAPRFGKGRAWGKKPPDGHPAQAPTRTVRYRGPVDKKNALRAGAVAAGTTLMMLLMSSPALALARDDGDDPGPGLSVVETLGLFVVAPIALFAVIAGLTMVLDKSTDRQPKPKPGGKAQGRMQGEDQVQAS</sequence>
<organism evidence="3 4">
    <name type="scientific">Streptomyces flaveus</name>
    <dbReference type="NCBI Taxonomy" id="66370"/>
    <lineage>
        <taxon>Bacteria</taxon>
        <taxon>Bacillati</taxon>
        <taxon>Actinomycetota</taxon>
        <taxon>Actinomycetes</taxon>
        <taxon>Kitasatosporales</taxon>
        <taxon>Streptomycetaceae</taxon>
        <taxon>Streptomyces</taxon>
        <taxon>Streptomyces aurantiacus group</taxon>
    </lineage>
</organism>
<accession>A0A917QDZ4</accession>
<evidence type="ECO:0000313" key="3">
    <source>
        <dbReference type="EMBL" id="GGK46188.1"/>
    </source>
</evidence>
<evidence type="ECO:0000256" key="2">
    <source>
        <dbReference type="SAM" id="Phobius"/>
    </source>
</evidence>
<protein>
    <submittedName>
        <fullName evidence="3">Uncharacterized protein</fullName>
    </submittedName>
</protein>
<feature type="transmembrane region" description="Helical" evidence="2">
    <location>
        <begin position="79"/>
        <end position="101"/>
    </location>
</feature>
<keyword evidence="2" id="KW-0472">Membrane</keyword>
<keyword evidence="2" id="KW-0812">Transmembrane</keyword>
<dbReference type="AlphaFoldDB" id="A0A917QDZ4"/>
<evidence type="ECO:0000313" key="4">
    <source>
        <dbReference type="Proteomes" id="UP000637788"/>
    </source>
</evidence>
<reference evidence="3" key="2">
    <citation type="submission" date="2020-09" db="EMBL/GenBank/DDBJ databases">
        <authorList>
            <person name="Sun Q."/>
            <person name="Ohkuma M."/>
        </authorList>
    </citation>
    <scope>NUCLEOTIDE SEQUENCE</scope>
    <source>
        <strain evidence="3">JCM 3035</strain>
    </source>
</reference>
<keyword evidence="2" id="KW-1133">Transmembrane helix</keyword>
<proteinExistence type="predicted"/>